<keyword evidence="9" id="KW-0995">Kinetochore</keyword>
<dbReference type="CDD" id="cd23784">
    <property type="entry name" value="RWD_Spc25"/>
    <property type="match status" value="1"/>
</dbReference>
<gene>
    <name evidence="12" type="ORF">PPROV_000873400</name>
</gene>
<keyword evidence="6 10" id="KW-0175">Coiled coil</keyword>
<dbReference type="GO" id="GO:0005634">
    <property type="term" value="C:nucleus"/>
    <property type="evidence" value="ECO:0007669"/>
    <property type="project" value="UniProtKB-SubCell"/>
</dbReference>
<dbReference type="OrthoDB" id="511274at2759"/>
<dbReference type="InterPro" id="IPR045143">
    <property type="entry name" value="Spc25"/>
</dbReference>
<comment type="caution">
    <text evidence="12">The sequence shown here is derived from an EMBL/GenBank/DDBJ whole genome shotgun (WGS) entry which is preliminary data.</text>
</comment>
<sequence>MASTMGVLSSLEKDNLLSSLDLPGLSADLSSSRSVLDEKVTASISQLGSFSLEAIASLENVASERSVVEARIAASTKMGRVAALKRDEMAQVAASLEREKEELEGQLAHLPTAVETLHMAKQAERAEVEQENANVVDEEHKNERKLNALEQAVACYSARLGLKFEHTDAEELVLVFTLVDETNPKREFRAKVKVHPTTGQYELTGCEPDFDDDAKRRMVNELNTTEDFGAFVRSVRRIFKATV</sequence>
<dbReference type="Proteomes" id="UP000660262">
    <property type="component" value="Unassembled WGS sequence"/>
</dbReference>
<evidence type="ECO:0000256" key="2">
    <source>
        <dbReference type="ARBA" id="ARBA00006379"/>
    </source>
</evidence>
<keyword evidence="3 9" id="KW-0158">Chromosome</keyword>
<comment type="subunit">
    <text evidence="9">Component of the NDC80 complex.</text>
</comment>
<feature type="coiled-coil region" evidence="10">
    <location>
        <begin position="86"/>
        <end position="141"/>
    </location>
</feature>
<organism evidence="12 13">
    <name type="scientific">Pycnococcus provasolii</name>
    <dbReference type="NCBI Taxonomy" id="41880"/>
    <lineage>
        <taxon>Eukaryota</taxon>
        <taxon>Viridiplantae</taxon>
        <taxon>Chlorophyta</taxon>
        <taxon>Pseudoscourfieldiophyceae</taxon>
        <taxon>Pseudoscourfieldiales</taxon>
        <taxon>Pycnococcaceae</taxon>
        <taxon>Pycnococcus</taxon>
    </lineage>
</organism>
<comment type="similarity">
    <text evidence="2 9">Belongs to the SPC25 family.</text>
</comment>
<dbReference type="GO" id="GO:0007059">
    <property type="term" value="P:chromosome segregation"/>
    <property type="evidence" value="ECO:0007669"/>
    <property type="project" value="InterPro"/>
</dbReference>
<dbReference type="Pfam" id="PF08234">
    <property type="entry name" value="Spindle_Spc25"/>
    <property type="match status" value="1"/>
</dbReference>
<dbReference type="Gene3D" id="3.30.457.50">
    <property type="entry name" value="Chromosome segregation protein Spc25"/>
    <property type="match status" value="1"/>
</dbReference>
<evidence type="ECO:0000256" key="6">
    <source>
        <dbReference type="ARBA" id="ARBA00023054"/>
    </source>
</evidence>
<keyword evidence="8 9" id="KW-0137">Centromere</keyword>
<evidence type="ECO:0000259" key="11">
    <source>
        <dbReference type="Pfam" id="PF08234"/>
    </source>
</evidence>
<evidence type="ECO:0000313" key="13">
    <source>
        <dbReference type="Proteomes" id="UP000660262"/>
    </source>
</evidence>
<keyword evidence="7 9" id="KW-0131">Cell cycle</keyword>
<comment type="subcellular location">
    <subcellularLocation>
        <location evidence="1">Chromosome</location>
        <location evidence="1">Centromere</location>
    </subcellularLocation>
    <subcellularLocation>
        <location evidence="9">Nucleus</location>
    </subcellularLocation>
    <subcellularLocation>
        <location evidence="9">Chromosome</location>
        <location evidence="9">Centromere</location>
        <location evidence="9">Kinetochore</location>
    </subcellularLocation>
</comment>
<accession>A0A830HX10</accession>
<evidence type="ECO:0000256" key="10">
    <source>
        <dbReference type="SAM" id="Coils"/>
    </source>
</evidence>
<proteinExistence type="inferred from homology"/>
<dbReference type="GO" id="GO:0051301">
    <property type="term" value="P:cell division"/>
    <property type="evidence" value="ECO:0007669"/>
    <property type="project" value="UniProtKB-UniRule"/>
</dbReference>
<dbReference type="InterPro" id="IPR013255">
    <property type="entry name" value="Spc25_C"/>
</dbReference>
<keyword evidence="9" id="KW-0539">Nucleus</keyword>
<dbReference type="GO" id="GO:0031262">
    <property type="term" value="C:Ndc80 complex"/>
    <property type="evidence" value="ECO:0007669"/>
    <property type="project" value="InterPro"/>
</dbReference>
<evidence type="ECO:0000256" key="9">
    <source>
        <dbReference type="RuleBase" id="RU367150"/>
    </source>
</evidence>
<evidence type="ECO:0000256" key="5">
    <source>
        <dbReference type="ARBA" id="ARBA00022776"/>
    </source>
</evidence>
<dbReference type="PANTHER" id="PTHR14281">
    <property type="entry name" value="KINETOCHORE PROTEIN SPC25-RELATED"/>
    <property type="match status" value="1"/>
</dbReference>
<evidence type="ECO:0000313" key="12">
    <source>
        <dbReference type="EMBL" id="GHP10001.1"/>
    </source>
</evidence>
<evidence type="ECO:0000256" key="1">
    <source>
        <dbReference type="ARBA" id="ARBA00004584"/>
    </source>
</evidence>
<keyword evidence="13" id="KW-1185">Reference proteome</keyword>
<name>A0A830HX10_9CHLO</name>
<evidence type="ECO:0000256" key="4">
    <source>
        <dbReference type="ARBA" id="ARBA00022618"/>
    </source>
</evidence>
<evidence type="ECO:0000256" key="7">
    <source>
        <dbReference type="ARBA" id="ARBA00023306"/>
    </source>
</evidence>
<dbReference type="EMBL" id="BNJQ01000027">
    <property type="protein sequence ID" value="GHP10001.1"/>
    <property type="molecule type" value="Genomic_DNA"/>
</dbReference>
<dbReference type="PANTHER" id="PTHR14281:SF0">
    <property type="entry name" value="KINETOCHORE PROTEIN SPC25"/>
    <property type="match status" value="1"/>
</dbReference>
<dbReference type="AlphaFoldDB" id="A0A830HX10"/>
<keyword evidence="5 9" id="KW-0498">Mitosis</keyword>
<evidence type="ECO:0000256" key="8">
    <source>
        <dbReference type="ARBA" id="ARBA00023328"/>
    </source>
</evidence>
<reference evidence="12" key="1">
    <citation type="submission" date="2020-10" db="EMBL/GenBank/DDBJ databases">
        <title>Unveiling of a novel bifunctional photoreceptor, Dualchrome1, isolated from a cosmopolitan green alga.</title>
        <authorList>
            <person name="Suzuki S."/>
            <person name="Kawachi M."/>
        </authorList>
    </citation>
    <scope>NUCLEOTIDE SEQUENCE</scope>
    <source>
        <strain evidence="12">NIES 2893</strain>
    </source>
</reference>
<feature type="domain" description="Chromosome segregation protein Spc25 C-terminal" evidence="11">
    <location>
        <begin position="168"/>
        <end position="240"/>
    </location>
</feature>
<evidence type="ECO:0000256" key="3">
    <source>
        <dbReference type="ARBA" id="ARBA00022454"/>
    </source>
</evidence>
<keyword evidence="4 9" id="KW-0132">Cell division</keyword>
<comment type="function">
    <text evidence="9">Acts as a component of the essential kinetochore-associated NDC80 complex, which is required for chromosome segregation and spindle checkpoint activity.</text>
</comment>
<protein>
    <recommendedName>
        <fullName evidence="9">Kinetochore protein SPC25</fullName>
    </recommendedName>
</protein>